<dbReference type="Pfam" id="PF00903">
    <property type="entry name" value="Glyoxalase"/>
    <property type="match status" value="1"/>
</dbReference>
<dbReference type="Proteomes" id="UP000515514">
    <property type="component" value="Chromosome"/>
</dbReference>
<accession>A0A7G8PUX7</accession>
<evidence type="ECO:0000313" key="4">
    <source>
        <dbReference type="Proteomes" id="UP000515514"/>
    </source>
</evidence>
<dbReference type="InterPro" id="IPR029068">
    <property type="entry name" value="Glyas_Bleomycin-R_OHBP_Dase"/>
</dbReference>
<protein>
    <submittedName>
        <fullName evidence="3">Glyoxalase-like domain protein</fullName>
    </submittedName>
</protein>
<dbReference type="InterPro" id="IPR004360">
    <property type="entry name" value="Glyas_Fos-R_dOase_dom"/>
</dbReference>
<dbReference type="EMBL" id="CP052909">
    <property type="protein sequence ID" value="QNJ98143.1"/>
    <property type="molecule type" value="Genomic_DNA"/>
</dbReference>
<evidence type="ECO:0000256" key="1">
    <source>
        <dbReference type="SAM" id="Coils"/>
    </source>
</evidence>
<dbReference type="InterPro" id="IPR037523">
    <property type="entry name" value="VOC_core"/>
</dbReference>
<reference evidence="3 4" key="1">
    <citation type="submission" date="2020-04" db="EMBL/GenBank/DDBJ databases">
        <title>Genome sequence of Altibacter aquimarinus strain ALE3EI.</title>
        <authorList>
            <person name="Oh H.-M."/>
            <person name="Jang D."/>
        </authorList>
    </citation>
    <scope>NUCLEOTIDE SEQUENCE [LARGE SCALE GENOMIC DNA]</scope>
    <source>
        <strain evidence="3 4">ALE3EI</strain>
    </source>
</reference>
<dbReference type="Gene3D" id="3.10.180.10">
    <property type="entry name" value="2,3-Dihydroxybiphenyl 1,2-Dioxygenase, domain 1"/>
    <property type="match status" value="1"/>
</dbReference>
<organism evidence="3 4">
    <name type="scientific">Constantimarinum furrinae</name>
    <dbReference type="NCBI Taxonomy" id="2562285"/>
    <lineage>
        <taxon>Bacteria</taxon>
        <taxon>Pseudomonadati</taxon>
        <taxon>Bacteroidota</taxon>
        <taxon>Flavobacteriia</taxon>
        <taxon>Flavobacteriales</taxon>
        <taxon>Flavobacteriaceae</taxon>
        <taxon>Altibacter/Constantimarinum group</taxon>
        <taxon>Constantimarinum</taxon>
    </lineage>
</organism>
<keyword evidence="4" id="KW-1185">Reference proteome</keyword>
<dbReference type="KEGG" id="alti:ALE3EI_1586"/>
<gene>
    <name evidence="3" type="ORF">ALE3EI_1586</name>
</gene>
<dbReference type="AlphaFoldDB" id="A0A7G8PUX7"/>
<dbReference type="RefSeq" id="WP_186987761.1">
    <property type="nucleotide sequence ID" value="NZ_CP052909.1"/>
</dbReference>
<proteinExistence type="predicted"/>
<name>A0A7G8PUX7_9FLAO</name>
<evidence type="ECO:0000313" key="3">
    <source>
        <dbReference type="EMBL" id="QNJ98143.1"/>
    </source>
</evidence>
<feature type="domain" description="VOC" evidence="2">
    <location>
        <begin position="4"/>
        <end position="111"/>
    </location>
</feature>
<dbReference type="CDD" id="cd06587">
    <property type="entry name" value="VOC"/>
    <property type="match status" value="1"/>
</dbReference>
<dbReference type="SUPFAM" id="SSF54593">
    <property type="entry name" value="Glyoxalase/Bleomycin resistance protein/Dihydroxybiphenyl dioxygenase"/>
    <property type="match status" value="1"/>
</dbReference>
<dbReference type="PROSITE" id="PS51819">
    <property type="entry name" value="VOC"/>
    <property type="match status" value="1"/>
</dbReference>
<feature type="coiled-coil region" evidence="1">
    <location>
        <begin position="63"/>
        <end position="90"/>
    </location>
</feature>
<sequence length="116" mass="13437">MKIENVYAGMMTSDIEKASEWYAKLFDRKSDYHPMDNLYEWNFPNGGVFQLVQDNHRAGSSSITLMVDDLEKVKNELEEKNIKIEQQTKSDVANTATIFDPENNRITFAQNNQGRK</sequence>
<evidence type="ECO:0000259" key="2">
    <source>
        <dbReference type="PROSITE" id="PS51819"/>
    </source>
</evidence>
<keyword evidence="1" id="KW-0175">Coiled coil</keyword>